<dbReference type="Proteomes" id="UP000773462">
    <property type="component" value="Unassembled WGS sequence"/>
</dbReference>
<evidence type="ECO:0000313" key="2">
    <source>
        <dbReference type="EMBL" id="MBP2110726.1"/>
    </source>
</evidence>
<protein>
    <submittedName>
        <fullName evidence="2">GNAT family N-acyltransferase</fullName>
    </submittedName>
</protein>
<dbReference type="Pfam" id="PF13673">
    <property type="entry name" value="Acetyltransf_10"/>
    <property type="match status" value="1"/>
</dbReference>
<comment type="caution">
    <text evidence="2">The sequence shown here is derived from an EMBL/GenBank/DDBJ whole genome shotgun (WGS) entry which is preliminary data.</text>
</comment>
<evidence type="ECO:0000313" key="3">
    <source>
        <dbReference type="Proteomes" id="UP000773462"/>
    </source>
</evidence>
<proteinExistence type="predicted"/>
<organism evidence="2 3">
    <name type="scientific">Paenibacillus silagei</name>
    <dbReference type="NCBI Taxonomy" id="1670801"/>
    <lineage>
        <taxon>Bacteria</taxon>
        <taxon>Bacillati</taxon>
        <taxon>Bacillota</taxon>
        <taxon>Bacilli</taxon>
        <taxon>Bacillales</taxon>
        <taxon>Paenibacillaceae</taxon>
        <taxon>Paenibacillus</taxon>
    </lineage>
</organism>
<dbReference type="PROSITE" id="PS51186">
    <property type="entry name" value="GNAT"/>
    <property type="match status" value="1"/>
</dbReference>
<reference evidence="2 3" key="1">
    <citation type="submission" date="2021-03" db="EMBL/GenBank/DDBJ databases">
        <title>Genomic Encyclopedia of Type Strains, Phase IV (KMG-IV): sequencing the most valuable type-strain genomes for metagenomic binning, comparative biology and taxonomic classification.</title>
        <authorList>
            <person name="Goeker M."/>
        </authorList>
    </citation>
    <scope>NUCLEOTIDE SEQUENCE [LARGE SCALE GENOMIC DNA]</scope>
    <source>
        <strain evidence="2 3">DSM 101953</strain>
    </source>
</reference>
<dbReference type="InterPro" id="IPR016181">
    <property type="entry name" value="Acyl_CoA_acyltransferase"/>
</dbReference>
<evidence type="ECO:0000259" key="1">
    <source>
        <dbReference type="PROSITE" id="PS51186"/>
    </source>
</evidence>
<dbReference type="PANTHER" id="PTHR43451">
    <property type="entry name" value="ACETYLTRANSFERASE (GNAT) FAMILY PROTEIN"/>
    <property type="match status" value="1"/>
</dbReference>
<accession>A0ABS4NL09</accession>
<dbReference type="InterPro" id="IPR000182">
    <property type="entry name" value="GNAT_dom"/>
</dbReference>
<dbReference type="CDD" id="cd04301">
    <property type="entry name" value="NAT_SF"/>
    <property type="match status" value="1"/>
</dbReference>
<sequence length="153" mass="17096">MTAIRQLLPGEEKRITPLIREAFDIHIAANYSAQGVIEFYRYIELAAIARRMLENHEIFIALTGQEITGIIELRNHQHISLLFVKNAYKGTGIGKTLLRYAVDRMRAGGSTQITVNSSPNSTGFYASQGFVSLGEEEEEHGIRSLSMKLDLKG</sequence>
<feature type="domain" description="N-acetyltransferase" evidence="1">
    <location>
        <begin position="2"/>
        <end position="152"/>
    </location>
</feature>
<dbReference type="SUPFAM" id="SSF55729">
    <property type="entry name" value="Acyl-CoA N-acyltransferases (Nat)"/>
    <property type="match status" value="1"/>
</dbReference>
<dbReference type="PANTHER" id="PTHR43451:SF1">
    <property type="entry name" value="ACETYLTRANSFERASE"/>
    <property type="match status" value="1"/>
</dbReference>
<gene>
    <name evidence="2" type="ORF">J2Z70_000866</name>
</gene>
<dbReference type="InterPro" id="IPR052564">
    <property type="entry name" value="N-acetyltrans/Recomb-assoc"/>
</dbReference>
<dbReference type="RefSeq" id="WP_209869779.1">
    <property type="nucleotide sequence ID" value="NZ_JAGGLV010000002.1"/>
</dbReference>
<name>A0ABS4NL09_9BACL</name>
<dbReference type="Gene3D" id="3.40.630.30">
    <property type="match status" value="1"/>
</dbReference>
<keyword evidence="3" id="KW-1185">Reference proteome</keyword>
<dbReference type="EMBL" id="JAGGLV010000002">
    <property type="protein sequence ID" value="MBP2110726.1"/>
    <property type="molecule type" value="Genomic_DNA"/>
</dbReference>